<evidence type="ECO:0000259" key="1">
    <source>
        <dbReference type="Pfam" id="PF08241"/>
    </source>
</evidence>
<dbReference type="EC" id="2.1.1.254" evidence="2"/>
<dbReference type="SUPFAM" id="SSF53335">
    <property type="entry name" value="S-adenosyl-L-methionine-dependent methyltransferases"/>
    <property type="match status" value="1"/>
</dbReference>
<evidence type="ECO:0000313" key="2">
    <source>
        <dbReference type="EMBL" id="AIF02937.1"/>
    </source>
</evidence>
<feature type="domain" description="Methyltransferase type 11" evidence="1">
    <location>
        <begin position="77"/>
        <end position="166"/>
    </location>
</feature>
<keyword evidence="2" id="KW-0808">Transferase</keyword>
<gene>
    <name evidence="2" type="primary">eryG</name>
</gene>
<reference evidence="2" key="1">
    <citation type="journal article" date="2014" name="Genome Biol. Evol.">
        <title>Pangenome evidence for extensive interdomain horizontal transfer affecting lineage core and shell genes in uncultured planktonic thaumarchaeota and euryarchaeota.</title>
        <authorList>
            <person name="Deschamps P."/>
            <person name="Zivanovic Y."/>
            <person name="Moreira D."/>
            <person name="Rodriguez-Valera F."/>
            <person name="Lopez-Garcia P."/>
        </authorList>
    </citation>
    <scope>NUCLEOTIDE SEQUENCE</scope>
</reference>
<keyword evidence="2" id="KW-0489">Methyltransferase</keyword>
<proteinExistence type="predicted"/>
<dbReference type="GO" id="GO:0102307">
    <property type="term" value="F:erythromycin 3''-o-methyltransferase activity"/>
    <property type="evidence" value="ECO:0007669"/>
    <property type="project" value="UniProtKB-EC"/>
</dbReference>
<dbReference type="GO" id="GO:0008757">
    <property type="term" value="F:S-adenosylmethionine-dependent methyltransferase activity"/>
    <property type="evidence" value="ECO:0007669"/>
    <property type="project" value="InterPro"/>
</dbReference>
<dbReference type="InterPro" id="IPR029063">
    <property type="entry name" value="SAM-dependent_MTases_sf"/>
</dbReference>
<dbReference type="Pfam" id="PF08241">
    <property type="entry name" value="Methyltransf_11"/>
    <property type="match status" value="1"/>
</dbReference>
<accession>A0A075GM16</accession>
<protein>
    <submittedName>
        <fullName evidence="2">Methyltransferase type 11 (EryG)</fullName>
        <ecNumber evidence="2">2.1.1.254</ecNumber>
    </submittedName>
</protein>
<dbReference type="InterPro" id="IPR013216">
    <property type="entry name" value="Methyltransf_11"/>
</dbReference>
<dbReference type="AlphaFoldDB" id="A0A075GM16"/>
<organism evidence="2">
    <name type="scientific">uncultured marine thaumarchaeote KM3_15_F02</name>
    <dbReference type="NCBI Taxonomy" id="1456029"/>
    <lineage>
        <taxon>Archaea</taxon>
        <taxon>Nitrososphaerota</taxon>
        <taxon>environmental samples</taxon>
    </lineage>
</organism>
<name>A0A075GM16_9ARCH</name>
<dbReference type="GO" id="GO:0032259">
    <property type="term" value="P:methylation"/>
    <property type="evidence" value="ECO:0007669"/>
    <property type="project" value="UniProtKB-KW"/>
</dbReference>
<sequence>MLINPVDLLLWTFRRNENDVVKLYDALSPIMQVSTGGDMLNFGFWDETTLHPVDAQKRLCEMMGDMAQISSAEIIADIGSGILGPAKIWNSQYPSLQISSVNVNFSQLASVEPGNISKLNSTARMLPFSNSSLDRVIALESAQHFKPIGEFFSESNRVLKDDGILALAIPTAIDDSNLSNLGILKFTWSSEHYSQKNIINEISKNGFEIIQSNNIGKNVYSPLAEYYINNRNELRKKILTRYSRYVEKILFESMKKMQSASDGGLIDYLMLKCKKLALESF</sequence>
<dbReference type="EMBL" id="KF900665">
    <property type="protein sequence ID" value="AIF02937.1"/>
    <property type="molecule type" value="Genomic_DNA"/>
</dbReference>
<dbReference type="Gene3D" id="3.40.50.150">
    <property type="entry name" value="Vaccinia Virus protein VP39"/>
    <property type="match status" value="1"/>
</dbReference>